<dbReference type="Proteomes" id="UP000440578">
    <property type="component" value="Unassembled WGS sequence"/>
</dbReference>
<feature type="compositionally biased region" description="Low complexity" evidence="1">
    <location>
        <begin position="65"/>
        <end position="75"/>
    </location>
</feature>
<dbReference type="EMBL" id="VIIS01001585">
    <property type="protein sequence ID" value="KAF0296043.1"/>
    <property type="molecule type" value="Genomic_DNA"/>
</dbReference>
<feature type="region of interest" description="Disordered" evidence="1">
    <location>
        <begin position="1"/>
        <end position="127"/>
    </location>
</feature>
<organism evidence="2 3">
    <name type="scientific">Amphibalanus amphitrite</name>
    <name type="common">Striped barnacle</name>
    <name type="synonym">Balanus amphitrite</name>
    <dbReference type="NCBI Taxonomy" id="1232801"/>
    <lineage>
        <taxon>Eukaryota</taxon>
        <taxon>Metazoa</taxon>
        <taxon>Ecdysozoa</taxon>
        <taxon>Arthropoda</taxon>
        <taxon>Crustacea</taxon>
        <taxon>Multicrustacea</taxon>
        <taxon>Cirripedia</taxon>
        <taxon>Thoracica</taxon>
        <taxon>Thoracicalcarea</taxon>
        <taxon>Balanomorpha</taxon>
        <taxon>Balanoidea</taxon>
        <taxon>Balanidae</taxon>
        <taxon>Amphibalaninae</taxon>
        <taxon>Amphibalanus</taxon>
    </lineage>
</organism>
<reference evidence="2 3" key="1">
    <citation type="submission" date="2019-07" db="EMBL/GenBank/DDBJ databases">
        <title>Draft genome assembly of a fouling barnacle, Amphibalanus amphitrite (Darwin, 1854): The first reference genome for Thecostraca.</title>
        <authorList>
            <person name="Kim W."/>
        </authorList>
    </citation>
    <scope>NUCLEOTIDE SEQUENCE [LARGE SCALE GENOMIC DNA]</scope>
    <source>
        <strain evidence="2">SNU_AA5</strain>
        <tissue evidence="2">Soma without cirri and trophi</tissue>
    </source>
</reference>
<dbReference type="AlphaFoldDB" id="A0A6A4VQV8"/>
<sequence length="189" mass="20773">MDFQLPSAPSQENLPPPPTSMESGVADEPWDNNQSSSAPGGEPQDPTQPPETVTQELKEENDTHQSGSRTSPSSGTGDGGQGAAHPVSDEKPAGQAGELTPLGRAIPWPIPSRELAEQPPALREAEERLRASSRARLATQLELAKVRKELWQSIIREERSYRKLQRAWEEFLRFLESDLSADPQDDDDL</sequence>
<gene>
    <name evidence="2" type="ORF">FJT64_006507</name>
</gene>
<evidence type="ECO:0000313" key="2">
    <source>
        <dbReference type="EMBL" id="KAF0296043.1"/>
    </source>
</evidence>
<evidence type="ECO:0000313" key="3">
    <source>
        <dbReference type="Proteomes" id="UP000440578"/>
    </source>
</evidence>
<keyword evidence="3" id="KW-1185">Reference proteome</keyword>
<proteinExistence type="predicted"/>
<protein>
    <submittedName>
        <fullName evidence="2">Uncharacterized protein</fullName>
    </submittedName>
</protein>
<accession>A0A6A4VQV8</accession>
<evidence type="ECO:0000256" key="1">
    <source>
        <dbReference type="SAM" id="MobiDB-lite"/>
    </source>
</evidence>
<comment type="caution">
    <text evidence="2">The sequence shown here is derived from an EMBL/GenBank/DDBJ whole genome shotgun (WGS) entry which is preliminary data.</text>
</comment>
<name>A0A6A4VQV8_AMPAM</name>